<dbReference type="OrthoDB" id="9935722at2"/>
<accession>F0SMG0</accession>
<dbReference type="Proteomes" id="UP000006860">
    <property type="component" value="Chromosome"/>
</dbReference>
<dbReference type="HOGENOM" id="CLU_2119293_0_0_0"/>
<dbReference type="KEGG" id="pbs:Plabr_0092"/>
<evidence type="ECO:0000313" key="2">
    <source>
        <dbReference type="EMBL" id="ADY57722.1"/>
    </source>
</evidence>
<dbReference type="AlphaFoldDB" id="F0SMG0"/>
<protein>
    <submittedName>
        <fullName evidence="2">Uncharacterized protein</fullName>
    </submittedName>
</protein>
<keyword evidence="3" id="KW-1185">Reference proteome</keyword>
<gene>
    <name evidence="2" type="ordered locus">Plabr_0092</name>
</gene>
<evidence type="ECO:0000313" key="3">
    <source>
        <dbReference type="Proteomes" id="UP000006860"/>
    </source>
</evidence>
<evidence type="ECO:0000256" key="1">
    <source>
        <dbReference type="SAM" id="MobiDB-lite"/>
    </source>
</evidence>
<proteinExistence type="predicted"/>
<organism evidence="2 3">
    <name type="scientific">Rubinisphaera brasiliensis (strain ATCC 49424 / DSM 5305 / JCM 21570 / IAM 15109 / NBRC 103401 / IFAM 1448)</name>
    <name type="common">Planctomyces brasiliensis</name>
    <dbReference type="NCBI Taxonomy" id="756272"/>
    <lineage>
        <taxon>Bacteria</taxon>
        <taxon>Pseudomonadati</taxon>
        <taxon>Planctomycetota</taxon>
        <taxon>Planctomycetia</taxon>
        <taxon>Planctomycetales</taxon>
        <taxon>Planctomycetaceae</taxon>
        <taxon>Rubinisphaera</taxon>
    </lineage>
</organism>
<reference evidence="3" key="1">
    <citation type="submission" date="2011-02" db="EMBL/GenBank/DDBJ databases">
        <title>The complete genome of Planctomyces brasiliensis DSM 5305.</title>
        <authorList>
            <person name="Lucas S."/>
            <person name="Copeland A."/>
            <person name="Lapidus A."/>
            <person name="Bruce D."/>
            <person name="Goodwin L."/>
            <person name="Pitluck S."/>
            <person name="Kyrpides N."/>
            <person name="Mavromatis K."/>
            <person name="Pagani I."/>
            <person name="Ivanova N."/>
            <person name="Ovchinnikova G."/>
            <person name="Lu M."/>
            <person name="Detter J.C."/>
            <person name="Han C."/>
            <person name="Land M."/>
            <person name="Hauser L."/>
            <person name="Markowitz V."/>
            <person name="Cheng J.-F."/>
            <person name="Hugenholtz P."/>
            <person name="Woyke T."/>
            <person name="Wu D."/>
            <person name="Tindall B."/>
            <person name="Pomrenke H.G."/>
            <person name="Brambilla E."/>
            <person name="Klenk H.-P."/>
            <person name="Eisen J.A."/>
        </authorList>
    </citation>
    <scope>NUCLEOTIDE SEQUENCE [LARGE SCALE GENOMIC DNA]</scope>
    <source>
        <strain evidence="3">ATCC 49424 / DSM 5305 / JCM 21570 / NBRC 103401 / IFAM 1448</strain>
    </source>
</reference>
<name>F0SMG0_RUBBR</name>
<dbReference type="RefSeq" id="WP_013626466.1">
    <property type="nucleotide sequence ID" value="NC_015174.1"/>
</dbReference>
<feature type="region of interest" description="Disordered" evidence="1">
    <location>
        <begin position="1"/>
        <end position="114"/>
    </location>
</feature>
<dbReference type="EMBL" id="CP002546">
    <property type="protein sequence ID" value="ADY57722.1"/>
    <property type="molecule type" value="Genomic_DNA"/>
</dbReference>
<sequence>MSGFGISNLPALSLPSSVAGGQQARPGQDAAHNEAAGQDFRSTLKALSAKTSGDVADPELSADRDADGRYLPGFTEEHPDHDQQTSSDSSSASGESHRSRDVDGQIGRFLDLDA</sequence>